<dbReference type="InterPro" id="IPR016024">
    <property type="entry name" value="ARM-type_fold"/>
</dbReference>
<reference evidence="2" key="1">
    <citation type="journal article" date="2018" name="DNA Res.">
        <title>Multiple hybrid de novo genome assembly of finger millet, an orphan allotetraploid crop.</title>
        <authorList>
            <person name="Hatakeyama M."/>
            <person name="Aluri S."/>
            <person name="Balachadran M.T."/>
            <person name="Sivarajan S.R."/>
            <person name="Patrignani A."/>
            <person name="Gruter S."/>
            <person name="Poveda L."/>
            <person name="Shimizu-Inatsugi R."/>
            <person name="Baeten J."/>
            <person name="Francoijs K.J."/>
            <person name="Nataraja K.N."/>
            <person name="Reddy Y.A.N."/>
            <person name="Phadnis S."/>
            <person name="Ravikumar R.L."/>
            <person name="Schlapbach R."/>
            <person name="Sreeman S.M."/>
            <person name="Shimizu K.K."/>
        </authorList>
    </citation>
    <scope>NUCLEOTIDE SEQUENCE</scope>
</reference>
<dbReference type="PANTHER" id="PTHR46043">
    <property type="entry name" value="ARM REPEAT SUPERFAMILY PROTEIN"/>
    <property type="match status" value="1"/>
</dbReference>
<dbReference type="Gene3D" id="1.25.10.10">
    <property type="entry name" value="Leucine-rich Repeat Variant"/>
    <property type="match status" value="2"/>
</dbReference>
<sequence>MVLLAVSQELRETAREETKEETVVGIVDRMAAVALDVVRATSGFPRWWNAMAVKLEKLRACLLDLSSHPSCVANNKAVCHEVLQLVADTLTEVTDLAGRCTEDSWEKVNPSTMGAVAVKVDVSLSDCKLLVKIGKLYDDTSSLPPLDDTSTCVDIRELQRLSAWLEMSHMEAKIHASDGLLEAMRKDEKSVVSMLDHCDNVSDMVQLLSVSWPEVIREKATMVVCHVAPGSNGWLLESEVGLRLLVRQAKSGNVMDCQKAAVVLHHLSSTSCSTARVIVSHFGICPLIEMCRRIHNGGGDSVSQSSAAGMLKNVFMAMDFRRSVDNHRSVRVMVDLLLESADDAVPDESKEHAVECLKDFTSRENDDELRRAVVSEGGLRALLLYYLGDNDHRHEAAVSAIRNLVGVISSSRWWWASDTTTTMKRLAGEQGCVPLLVRTMVKHESKDAREVAVQMLACLATYPPNAMEMDADDKCVPALLHLLDLSPNTNAANKHANQCLRPNATVTLHHLSSTSRSTACSIVSHGGVGPLIKMCRQKGIDSVCQSAAAGILKNISAVPELQQSLEDHGIVHVIGQLLDPRHAHNAANKQAIQYLLSLASSKRCRNLMISHGAIEHLRKLSDMDVEGATELLHRLEGGWLKGLFSSSKQ</sequence>
<dbReference type="AlphaFoldDB" id="A0AAV5ESQ1"/>
<dbReference type="Proteomes" id="UP001054889">
    <property type="component" value="Unassembled WGS sequence"/>
</dbReference>
<organism evidence="2 3">
    <name type="scientific">Eleusine coracana subsp. coracana</name>
    <dbReference type="NCBI Taxonomy" id="191504"/>
    <lineage>
        <taxon>Eukaryota</taxon>
        <taxon>Viridiplantae</taxon>
        <taxon>Streptophyta</taxon>
        <taxon>Embryophyta</taxon>
        <taxon>Tracheophyta</taxon>
        <taxon>Spermatophyta</taxon>
        <taxon>Magnoliopsida</taxon>
        <taxon>Liliopsida</taxon>
        <taxon>Poales</taxon>
        <taxon>Poaceae</taxon>
        <taxon>PACMAD clade</taxon>
        <taxon>Chloridoideae</taxon>
        <taxon>Cynodonteae</taxon>
        <taxon>Eleusininae</taxon>
        <taxon>Eleusine</taxon>
    </lineage>
</organism>
<evidence type="ECO:0000259" key="1">
    <source>
        <dbReference type="Pfam" id="PF23005"/>
    </source>
</evidence>
<evidence type="ECO:0000313" key="2">
    <source>
        <dbReference type="EMBL" id="GJN25549.1"/>
    </source>
</evidence>
<dbReference type="InterPro" id="IPR011989">
    <property type="entry name" value="ARM-like"/>
</dbReference>
<dbReference type="PANTHER" id="PTHR46043:SF1">
    <property type="entry name" value="OS03G0116900 PROTEIN"/>
    <property type="match status" value="1"/>
</dbReference>
<name>A0AAV5ESQ1_ELECO</name>
<dbReference type="Pfam" id="PF23005">
    <property type="entry name" value="DUF7032"/>
    <property type="match status" value="1"/>
</dbReference>
<protein>
    <recommendedName>
        <fullName evidence="1">DUF7032 domain-containing protein</fullName>
    </recommendedName>
</protein>
<keyword evidence="3" id="KW-1185">Reference proteome</keyword>
<reference evidence="2" key="2">
    <citation type="submission" date="2021-12" db="EMBL/GenBank/DDBJ databases">
        <title>Resequencing data analysis of finger millet.</title>
        <authorList>
            <person name="Hatakeyama M."/>
            <person name="Aluri S."/>
            <person name="Balachadran M.T."/>
            <person name="Sivarajan S.R."/>
            <person name="Poveda L."/>
            <person name="Shimizu-Inatsugi R."/>
            <person name="Schlapbach R."/>
            <person name="Sreeman S.M."/>
            <person name="Shimizu K.K."/>
        </authorList>
    </citation>
    <scope>NUCLEOTIDE SEQUENCE</scope>
</reference>
<feature type="domain" description="DUF7032" evidence="1">
    <location>
        <begin position="35"/>
        <end position="134"/>
    </location>
</feature>
<dbReference type="EMBL" id="BQKI01000078">
    <property type="protein sequence ID" value="GJN25549.1"/>
    <property type="molecule type" value="Genomic_DNA"/>
</dbReference>
<dbReference type="SUPFAM" id="SSF48371">
    <property type="entry name" value="ARM repeat"/>
    <property type="match status" value="1"/>
</dbReference>
<accession>A0AAV5ESQ1</accession>
<proteinExistence type="predicted"/>
<dbReference type="InterPro" id="IPR000225">
    <property type="entry name" value="Armadillo"/>
</dbReference>
<gene>
    <name evidence="2" type="primary">gb13392</name>
    <name evidence="2" type="ORF">PR202_gb13392</name>
</gene>
<comment type="caution">
    <text evidence="2">The sequence shown here is derived from an EMBL/GenBank/DDBJ whole genome shotgun (WGS) entry which is preliminary data.</text>
</comment>
<dbReference type="InterPro" id="IPR054296">
    <property type="entry name" value="DUF7032"/>
</dbReference>
<dbReference type="SMART" id="SM00185">
    <property type="entry name" value="ARM"/>
    <property type="match status" value="4"/>
</dbReference>
<evidence type="ECO:0000313" key="3">
    <source>
        <dbReference type="Proteomes" id="UP001054889"/>
    </source>
</evidence>